<dbReference type="GO" id="GO:0009451">
    <property type="term" value="P:RNA modification"/>
    <property type="evidence" value="ECO:0007669"/>
    <property type="project" value="InterPro"/>
</dbReference>
<name>A0A453A6K6_AEGTS</name>
<keyword evidence="3" id="KW-1185">Reference proteome</keyword>
<protein>
    <recommendedName>
        <fullName evidence="4">Pentatricopeptide repeat-containing protein</fullName>
    </recommendedName>
</protein>
<evidence type="ECO:0000256" key="1">
    <source>
        <dbReference type="SAM" id="MobiDB-lite"/>
    </source>
</evidence>
<reference evidence="2" key="5">
    <citation type="journal article" date="2021" name="G3 (Bethesda)">
        <title>Aegilops tauschii genome assembly Aet v5.0 features greater sequence contiguity and improved annotation.</title>
        <authorList>
            <person name="Wang L."/>
            <person name="Zhu T."/>
            <person name="Rodriguez J.C."/>
            <person name="Deal K.R."/>
            <person name="Dubcovsky J."/>
            <person name="McGuire P.E."/>
            <person name="Lux T."/>
            <person name="Spannagl M."/>
            <person name="Mayer K.F.X."/>
            <person name="Baldrich P."/>
            <person name="Meyers B.C."/>
            <person name="Huo N."/>
            <person name="Gu Y.Q."/>
            <person name="Zhou H."/>
            <person name="Devos K.M."/>
            <person name="Bennetzen J.L."/>
            <person name="Unver T."/>
            <person name="Budak H."/>
            <person name="Gulick P.J."/>
            <person name="Galiba G."/>
            <person name="Kalapos B."/>
            <person name="Nelson D.R."/>
            <person name="Li P."/>
            <person name="You F.M."/>
            <person name="Luo M.C."/>
            <person name="Dvorak J."/>
        </authorList>
    </citation>
    <scope>NUCLEOTIDE SEQUENCE [LARGE SCALE GENOMIC DNA]</scope>
    <source>
        <strain evidence="2">cv. AL8/78</strain>
    </source>
</reference>
<proteinExistence type="predicted"/>
<dbReference type="GO" id="GO:0003723">
    <property type="term" value="F:RNA binding"/>
    <property type="evidence" value="ECO:0007669"/>
    <property type="project" value="InterPro"/>
</dbReference>
<evidence type="ECO:0008006" key="4">
    <source>
        <dbReference type="Google" id="ProtNLM"/>
    </source>
</evidence>
<dbReference type="PANTHER" id="PTHR47926:SF502">
    <property type="entry name" value="SELENIUM BINDING PROTEIN"/>
    <property type="match status" value="1"/>
</dbReference>
<reference evidence="3" key="2">
    <citation type="journal article" date="2017" name="Nat. Plants">
        <title>The Aegilops tauschii genome reveals multiple impacts of transposons.</title>
        <authorList>
            <person name="Zhao G."/>
            <person name="Zou C."/>
            <person name="Li K."/>
            <person name="Wang K."/>
            <person name="Li T."/>
            <person name="Gao L."/>
            <person name="Zhang X."/>
            <person name="Wang H."/>
            <person name="Yang Z."/>
            <person name="Liu X."/>
            <person name="Jiang W."/>
            <person name="Mao L."/>
            <person name="Kong X."/>
            <person name="Jiao Y."/>
            <person name="Jia J."/>
        </authorList>
    </citation>
    <scope>NUCLEOTIDE SEQUENCE [LARGE SCALE GENOMIC DNA]</scope>
    <source>
        <strain evidence="3">cv. AL8/78</strain>
    </source>
</reference>
<reference evidence="2" key="4">
    <citation type="submission" date="2019-03" db="UniProtKB">
        <authorList>
            <consortium name="EnsemblPlants"/>
        </authorList>
    </citation>
    <scope>IDENTIFICATION</scope>
</reference>
<feature type="region of interest" description="Disordered" evidence="1">
    <location>
        <begin position="1"/>
        <end position="23"/>
    </location>
</feature>
<dbReference type="PANTHER" id="PTHR47926">
    <property type="entry name" value="PENTATRICOPEPTIDE REPEAT-CONTAINING PROTEIN"/>
    <property type="match status" value="1"/>
</dbReference>
<accession>A0A453A6K6</accession>
<dbReference type="InterPro" id="IPR046960">
    <property type="entry name" value="PPR_At4g14850-like_plant"/>
</dbReference>
<evidence type="ECO:0000313" key="2">
    <source>
        <dbReference type="EnsemblPlants" id="AET2Gv20005300.1"/>
    </source>
</evidence>
<dbReference type="STRING" id="200361.A0A453A6K6"/>
<dbReference type="Gramene" id="AET2Gv20005300.1">
    <property type="protein sequence ID" value="AET2Gv20005300.1"/>
    <property type="gene ID" value="AET2Gv20005300"/>
</dbReference>
<sequence>MPAGKSTLTWPAHGSRATPSSTTHSFTCSARAEACSKRRTKCGGKTWFPGPRSSPGTRRTTCRRRPLRCYPACSRGASSLTYGFTFASVLKAAGAYADSGVGGQIHALAMKCDWNEDVYVGSALVDMYARCGRKNGVSLERSDFLVFKEGRRRNSFKGVGRDAKKWV</sequence>
<dbReference type="EnsemblPlants" id="AET2Gv20005300.1">
    <property type="protein sequence ID" value="AET2Gv20005300.1"/>
    <property type="gene ID" value="AET2Gv20005300"/>
</dbReference>
<dbReference type="Proteomes" id="UP000015105">
    <property type="component" value="Chromosome 2D"/>
</dbReference>
<dbReference type="AlphaFoldDB" id="A0A453A6K6"/>
<evidence type="ECO:0000313" key="3">
    <source>
        <dbReference type="Proteomes" id="UP000015105"/>
    </source>
</evidence>
<organism evidence="2 3">
    <name type="scientific">Aegilops tauschii subsp. strangulata</name>
    <name type="common">Goatgrass</name>
    <dbReference type="NCBI Taxonomy" id="200361"/>
    <lineage>
        <taxon>Eukaryota</taxon>
        <taxon>Viridiplantae</taxon>
        <taxon>Streptophyta</taxon>
        <taxon>Embryophyta</taxon>
        <taxon>Tracheophyta</taxon>
        <taxon>Spermatophyta</taxon>
        <taxon>Magnoliopsida</taxon>
        <taxon>Liliopsida</taxon>
        <taxon>Poales</taxon>
        <taxon>Poaceae</taxon>
        <taxon>BOP clade</taxon>
        <taxon>Pooideae</taxon>
        <taxon>Triticodae</taxon>
        <taxon>Triticeae</taxon>
        <taxon>Triticinae</taxon>
        <taxon>Aegilops</taxon>
    </lineage>
</organism>
<reference evidence="3" key="1">
    <citation type="journal article" date="2014" name="Science">
        <title>Ancient hybridizations among the ancestral genomes of bread wheat.</title>
        <authorList>
            <consortium name="International Wheat Genome Sequencing Consortium,"/>
            <person name="Marcussen T."/>
            <person name="Sandve S.R."/>
            <person name="Heier L."/>
            <person name="Spannagl M."/>
            <person name="Pfeifer M."/>
            <person name="Jakobsen K.S."/>
            <person name="Wulff B.B."/>
            <person name="Steuernagel B."/>
            <person name="Mayer K.F."/>
            <person name="Olsen O.A."/>
        </authorList>
    </citation>
    <scope>NUCLEOTIDE SEQUENCE [LARGE SCALE GENOMIC DNA]</scope>
    <source>
        <strain evidence="3">cv. AL8/78</strain>
    </source>
</reference>
<reference evidence="2" key="3">
    <citation type="journal article" date="2017" name="Nature">
        <title>Genome sequence of the progenitor of the wheat D genome Aegilops tauschii.</title>
        <authorList>
            <person name="Luo M.C."/>
            <person name="Gu Y.Q."/>
            <person name="Puiu D."/>
            <person name="Wang H."/>
            <person name="Twardziok S.O."/>
            <person name="Deal K.R."/>
            <person name="Huo N."/>
            <person name="Zhu T."/>
            <person name="Wang L."/>
            <person name="Wang Y."/>
            <person name="McGuire P.E."/>
            <person name="Liu S."/>
            <person name="Long H."/>
            <person name="Ramasamy R.K."/>
            <person name="Rodriguez J.C."/>
            <person name="Van S.L."/>
            <person name="Yuan L."/>
            <person name="Wang Z."/>
            <person name="Xia Z."/>
            <person name="Xiao L."/>
            <person name="Anderson O.D."/>
            <person name="Ouyang S."/>
            <person name="Liang Y."/>
            <person name="Zimin A.V."/>
            <person name="Pertea G."/>
            <person name="Qi P."/>
            <person name="Bennetzen J.L."/>
            <person name="Dai X."/>
            <person name="Dawson M.W."/>
            <person name="Muller H.G."/>
            <person name="Kugler K."/>
            <person name="Rivarola-Duarte L."/>
            <person name="Spannagl M."/>
            <person name="Mayer K.F.X."/>
            <person name="Lu F.H."/>
            <person name="Bevan M.W."/>
            <person name="Leroy P."/>
            <person name="Li P."/>
            <person name="You F.M."/>
            <person name="Sun Q."/>
            <person name="Liu Z."/>
            <person name="Lyons E."/>
            <person name="Wicker T."/>
            <person name="Salzberg S.L."/>
            <person name="Devos K.M."/>
            <person name="Dvorak J."/>
        </authorList>
    </citation>
    <scope>NUCLEOTIDE SEQUENCE [LARGE SCALE GENOMIC DNA]</scope>
    <source>
        <strain evidence="2">cv. AL8/78</strain>
    </source>
</reference>